<reference evidence="1" key="1">
    <citation type="submission" date="2023-04" db="EMBL/GenBank/DDBJ databases">
        <title>Ambrosiozyma monospora NBRC 10751.</title>
        <authorList>
            <person name="Ichikawa N."/>
            <person name="Sato H."/>
            <person name="Tonouchi N."/>
        </authorList>
    </citation>
    <scope>NUCLEOTIDE SEQUENCE</scope>
    <source>
        <strain evidence="1">NBRC 10751</strain>
    </source>
</reference>
<name>A0ACB5UA95_AMBMO</name>
<keyword evidence="2" id="KW-1185">Reference proteome</keyword>
<dbReference type="Proteomes" id="UP001165064">
    <property type="component" value="Unassembled WGS sequence"/>
</dbReference>
<proteinExistence type="predicted"/>
<dbReference type="EMBL" id="BSXS01014397">
    <property type="protein sequence ID" value="GMF05415.1"/>
    <property type="molecule type" value="Genomic_DNA"/>
</dbReference>
<gene>
    <name evidence="1" type="ORF">Amon02_001232600</name>
</gene>
<sequence length="177" mass="19764">MHTFVQRCDKRVKLRFISSLKLLCVPLKLVSLILAIVLVCQRVTNHSIIDKPALGLSAALTPPLVILLGYSFISSILSFWMSAPAPIFEFFNCFTHFASFGMSTALTGIILYQWHHSIIVMSGVYWCVIPITVLCLISFILSLFVVEKQLTNRSIDIDDEILSIETLQKLSSASSLV</sequence>
<evidence type="ECO:0000313" key="2">
    <source>
        <dbReference type="Proteomes" id="UP001165064"/>
    </source>
</evidence>
<organism evidence="1 2">
    <name type="scientific">Ambrosiozyma monospora</name>
    <name type="common">Yeast</name>
    <name type="synonym">Endomycopsis monosporus</name>
    <dbReference type="NCBI Taxonomy" id="43982"/>
    <lineage>
        <taxon>Eukaryota</taxon>
        <taxon>Fungi</taxon>
        <taxon>Dikarya</taxon>
        <taxon>Ascomycota</taxon>
        <taxon>Saccharomycotina</taxon>
        <taxon>Pichiomycetes</taxon>
        <taxon>Pichiales</taxon>
        <taxon>Pichiaceae</taxon>
        <taxon>Ambrosiozyma</taxon>
    </lineage>
</organism>
<accession>A0ACB5UA95</accession>
<evidence type="ECO:0000313" key="1">
    <source>
        <dbReference type="EMBL" id="GMF05415.1"/>
    </source>
</evidence>
<comment type="caution">
    <text evidence="1">The sequence shown here is derived from an EMBL/GenBank/DDBJ whole genome shotgun (WGS) entry which is preliminary data.</text>
</comment>
<protein>
    <submittedName>
        <fullName evidence="1">Unnamed protein product</fullName>
    </submittedName>
</protein>